<dbReference type="GO" id="GO:0031982">
    <property type="term" value="C:vesicle"/>
    <property type="evidence" value="ECO:0007669"/>
    <property type="project" value="TreeGrafter"/>
</dbReference>
<dbReference type="GO" id="GO:0030276">
    <property type="term" value="F:clathrin binding"/>
    <property type="evidence" value="ECO:0007669"/>
    <property type="project" value="TreeGrafter"/>
</dbReference>
<dbReference type="GO" id="GO:0072583">
    <property type="term" value="P:clathrin-dependent endocytosis"/>
    <property type="evidence" value="ECO:0007669"/>
    <property type="project" value="TreeGrafter"/>
</dbReference>
<dbReference type="InterPro" id="IPR036869">
    <property type="entry name" value="J_dom_sf"/>
</dbReference>
<comment type="caution">
    <text evidence="4">The sequence shown here is derived from an EMBL/GenBank/DDBJ whole genome shotgun (WGS) entry which is preliminary data.</text>
</comment>
<feature type="compositionally biased region" description="Polar residues" evidence="2">
    <location>
        <begin position="60"/>
        <end position="69"/>
    </location>
</feature>
<name>A0A7J7BTA7_TRIWF</name>
<dbReference type="GO" id="GO:0005737">
    <property type="term" value="C:cytoplasm"/>
    <property type="evidence" value="ECO:0007669"/>
    <property type="project" value="TreeGrafter"/>
</dbReference>
<evidence type="ECO:0000256" key="2">
    <source>
        <dbReference type="SAM" id="MobiDB-lite"/>
    </source>
</evidence>
<dbReference type="GO" id="GO:0072318">
    <property type="term" value="P:clathrin coat disassembly"/>
    <property type="evidence" value="ECO:0007669"/>
    <property type="project" value="TreeGrafter"/>
</dbReference>
<dbReference type="PANTHER" id="PTHR23172">
    <property type="entry name" value="AUXILIN/CYCLIN G-ASSOCIATED KINASE-RELATED"/>
    <property type="match status" value="1"/>
</dbReference>
<dbReference type="EMBL" id="JAAARO010000023">
    <property type="protein sequence ID" value="KAF5725310.1"/>
    <property type="molecule type" value="Genomic_DNA"/>
</dbReference>
<dbReference type="FunCoup" id="A0A7J7BTA7">
    <property type="interactions" value="373"/>
</dbReference>
<dbReference type="Proteomes" id="UP000593562">
    <property type="component" value="Unassembled WGS sequence"/>
</dbReference>
<feature type="compositionally biased region" description="Polar residues" evidence="2">
    <location>
        <begin position="191"/>
        <end position="207"/>
    </location>
</feature>
<evidence type="ECO:0000256" key="1">
    <source>
        <dbReference type="ARBA" id="ARBA00023054"/>
    </source>
</evidence>
<protein>
    <submittedName>
        <fullName evidence="4">Chaperone DnaJ-domain superfamily protein putative isoform 1</fullName>
    </submittedName>
</protein>
<dbReference type="CDD" id="cd06257">
    <property type="entry name" value="DnaJ"/>
    <property type="match status" value="1"/>
</dbReference>
<reference evidence="4 5" key="1">
    <citation type="journal article" date="2020" name="Nat. Commun.">
        <title>Genome of Tripterygium wilfordii and identification of cytochrome P450 involved in triptolide biosynthesis.</title>
        <authorList>
            <person name="Tu L."/>
            <person name="Su P."/>
            <person name="Zhang Z."/>
            <person name="Gao L."/>
            <person name="Wang J."/>
            <person name="Hu T."/>
            <person name="Zhou J."/>
            <person name="Zhang Y."/>
            <person name="Zhao Y."/>
            <person name="Liu Y."/>
            <person name="Song Y."/>
            <person name="Tong Y."/>
            <person name="Lu Y."/>
            <person name="Yang J."/>
            <person name="Xu C."/>
            <person name="Jia M."/>
            <person name="Peters R.J."/>
            <person name="Huang L."/>
            <person name="Gao W."/>
        </authorList>
    </citation>
    <scope>NUCLEOTIDE SEQUENCE [LARGE SCALE GENOMIC DNA]</scope>
    <source>
        <strain evidence="5">cv. XIE 37</strain>
        <tissue evidence="4">Leaf</tissue>
    </source>
</reference>
<proteinExistence type="predicted"/>
<organism evidence="4 5">
    <name type="scientific">Tripterygium wilfordii</name>
    <name type="common">Thunder God vine</name>
    <dbReference type="NCBI Taxonomy" id="458696"/>
    <lineage>
        <taxon>Eukaryota</taxon>
        <taxon>Viridiplantae</taxon>
        <taxon>Streptophyta</taxon>
        <taxon>Embryophyta</taxon>
        <taxon>Tracheophyta</taxon>
        <taxon>Spermatophyta</taxon>
        <taxon>Magnoliopsida</taxon>
        <taxon>eudicotyledons</taxon>
        <taxon>Gunneridae</taxon>
        <taxon>Pentapetalae</taxon>
        <taxon>rosids</taxon>
        <taxon>fabids</taxon>
        <taxon>Celastrales</taxon>
        <taxon>Celastraceae</taxon>
        <taxon>Tripterygium</taxon>
    </lineage>
</organism>
<feature type="region of interest" description="Disordered" evidence="2">
    <location>
        <begin position="51"/>
        <end position="98"/>
    </location>
</feature>
<evidence type="ECO:0000259" key="3">
    <source>
        <dbReference type="PROSITE" id="PS50076"/>
    </source>
</evidence>
<feature type="region of interest" description="Disordered" evidence="2">
    <location>
        <begin position="119"/>
        <end position="207"/>
    </location>
</feature>
<keyword evidence="1" id="KW-0175">Coiled coil</keyword>
<keyword evidence="5" id="KW-1185">Reference proteome</keyword>
<dbReference type="SUPFAM" id="SSF46565">
    <property type="entry name" value="Chaperone J-domain"/>
    <property type="match status" value="1"/>
</dbReference>
<dbReference type="PANTHER" id="PTHR23172:SF68">
    <property type="entry name" value="DNAJ DOMAIN PROTEIN"/>
    <property type="match status" value="1"/>
</dbReference>
<feature type="domain" description="J" evidence="3">
    <location>
        <begin position="311"/>
        <end position="375"/>
    </location>
</feature>
<dbReference type="AlphaFoldDB" id="A0A7J7BTA7"/>
<dbReference type="InParanoid" id="A0A7J7BTA7"/>
<feature type="compositionally biased region" description="Basic and acidic residues" evidence="2">
    <location>
        <begin position="124"/>
        <end position="143"/>
    </location>
</feature>
<sequence length="376" mass="41620">MLLVLYNINIDAFVLISYLLSRAKTATTKTTFASPQDPFVIFEKTSASTHKSSDADPLEQFNNLNQSAGSKPLRSSNGSPPLRPPPKPGQVLKTGKVRSSVVSSIDELEDFARGTARNKPVAEGIRERPSSKASKYREAEDATKATQQKGVDLESFFGMGSRSSSVPRPRATNLDPIFDSNTNVKGGPKVTQRSSSGPSSNTKKTSSAVNLVDDISSLFGAARVSGEFEEVEGESEERRRARLERHLRTQDRVEKAVADINQRDLQTQLEQEEKRRIADAMDAEIKRWAAGKEGNMRALLSSLQLVLWPECGWEPVSLTDLITSTSVKKVYRKAALYVHPDKVQQKGATLQQKYIAEKVFDILKEAWNKFSSEELS</sequence>
<accession>A0A7J7BTA7</accession>
<dbReference type="PROSITE" id="PS50076">
    <property type="entry name" value="DNAJ_2"/>
    <property type="match status" value="1"/>
</dbReference>
<evidence type="ECO:0000313" key="4">
    <source>
        <dbReference type="EMBL" id="KAF5725310.1"/>
    </source>
</evidence>
<gene>
    <name evidence="4" type="ORF">HS088_TW23G00031</name>
</gene>
<dbReference type="FunFam" id="1.10.287.110:FF:000009">
    <property type="entry name" value="Auxilin-related protein 1"/>
    <property type="match status" value="1"/>
</dbReference>
<evidence type="ECO:0000313" key="5">
    <source>
        <dbReference type="Proteomes" id="UP000593562"/>
    </source>
</evidence>
<dbReference type="Gene3D" id="1.10.287.110">
    <property type="entry name" value="DnaJ domain"/>
    <property type="match status" value="1"/>
</dbReference>
<dbReference type="InterPro" id="IPR001623">
    <property type="entry name" value="DnaJ_domain"/>
</dbReference>